<dbReference type="PROSITE" id="PS50041">
    <property type="entry name" value="C_TYPE_LECTIN_2"/>
    <property type="match status" value="1"/>
</dbReference>
<sequence>MGHLASIHDKDVSDTLALYLASQSQATDNVWIGLQNKEHTRQWKWADGSDFDFTRWDKGQPSNMGVGNDCVVLYHFSGEPRDKGTRGHMGCEGVW</sequence>
<dbReference type="Pfam" id="PF00059">
    <property type="entry name" value="Lectin_C"/>
    <property type="match status" value="1"/>
</dbReference>
<evidence type="ECO:0000259" key="1">
    <source>
        <dbReference type="PROSITE" id="PS50041"/>
    </source>
</evidence>
<dbReference type="SUPFAM" id="SSF56436">
    <property type="entry name" value="C-type lectin-like"/>
    <property type="match status" value="1"/>
</dbReference>
<comment type="caution">
    <text evidence="2">The sequence shown here is derived from an EMBL/GenBank/DDBJ whole genome shotgun (WGS) entry which is preliminary data.</text>
</comment>
<accession>A0A0Q3UPZ0</accession>
<evidence type="ECO:0000313" key="2">
    <source>
        <dbReference type="EMBL" id="KQK74226.1"/>
    </source>
</evidence>
<dbReference type="Proteomes" id="UP000051836">
    <property type="component" value="Unassembled WGS sequence"/>
</dbReference>
<dbReference type="InterPro" id="IPR016187">
    <property type="entry name" value="CTDL_fold"/>
</dbReference>
<protein>
    <submittedName>
        <fullName evidence="2">C-type lectin-like protein</fullName>
    </submittedName>
</protein>
<dbReference type="OrthoDB" id="9421568at2759"/>
<keyword evidence="3" id="KW-1185">Reference proteome</keyword>
<dbReference type="STRING" id="12930.A0A0Q3UPZ0"/>
<dbReference type="InterPro" id="IPR016186">
    <property type="entry name" value="C-type_lectin-like/link_sf"/>
</dbReference>
<dbReference type="InterPro" id="IPR001304">
    <property type="entry name" value="C-type_lectin-like"/>
</dbReference>
<evidence type="ECO:0000313" key="3">
    <source>
        <dbReference type="Proteomes" id="UP000051836"/>
    </source>
</evidence>
<organism evidence="2 3">
    <name type="scientific">Amazona aestiva</name>
    <name type="common">Blue-fronted Amazon parrot</name>
    <dbReference type="NCBI Taxonomy" id="12930"/>
    <lineage>
        <taxon>Eukaryota</taxon>
        <taxon>Metazoa</taxon>
        <taxon>Chordata</taxon>
        <taxon>Craniata</taxon>
        <taxon>Vertebrata</taxon>
        <taxon>Euteleostomi</taxon>
        <taxon>Archelosauria</taxon>
        <taxon>Archosauria</taxon>
        <taxon>Dinosauria</taxon>
        <taxon>Saurischia</taxon>
        <taxon>Theropoda</taxon>
        <taxon>Coelurosauria</taxon>
        <taxon>Aves</taxon>
        <taxon>Neognathae</taxon>
        <taxon>Neoaves</taxon>
        <taxon>Telluraves</taxon>
        <taxon>Australaves</taxon>
        <taxon>Psittaciformes</taxon>
        <taxon>Psittacidae</taxon>
        <taxon>Amazona</taxon>
    </lineage>
</organism>
<proteinExistence type="predicted"/>
<dbReference type="EMBL" id="LMAW01003070">
    <property type="protein sequence ID" value="KQK74226.1"/>
    <property type="molecule type" value="Genomic_DNA"/>
</dbReference>
<name>A0A0Q3UPZ0_AMAAE</name>
<dbReference type="PANTHER" id="PTHR22803">
    <property type="entry name" value="MANNOSE, PHOSPHOLIPASE, LECTIN RECEPTOR RELATED"/>
    <property type="match status" value="1"/>
</dbReference>
<dbReference type="InterPro" id="IPR050111">
    <property type="entry name" value="C-type_lectin/snaclec_domain"/>
</dbReference>
<dbReference type="GO" id="GO:0030246">
    <property type="term" value="F:carbohydrate binding"/>
    <property type="evidence" value="ECO:0007669"/>
    <property type="project" value="UniProtKB-KW"/>
</dbReference>
<reference evidence="2 3" key="1">
    <citation type="submission" date="2015-10" db="EMBL/GenBank/DDBJ databases">
        <authorList>
            <person name="Gilbert D.G."/>
        </authorList>
    </citation>
    <scope>NUCLEOTIDE SEQUENCE [LARGE SCALE GENOMIC DNA]</scope>
    <source>
        <strain evidence="2">FVVF132</strain>
    </source>
</reference>
<gene>
    <name evidence="2" type="ORF">AAES_158010</name>
</gene>
<dbReference type="AlphaFoldDB" id="A0A0Q3UPZ0"/>
<dbReference type="Gene3D" id="3.10.100.10">
    <property type="entry name" value="Mannose-Binding Protein A, subunit A"/>
    <property type="match status" value="1"/>
</dbReference>
<keyword evidence="2" id="KW-0430">Lectin</keyword>
<feature type="domain" description="C-type lectin" evidence="1">
    <location>
        <begin position="1"/>
        <end position="95"/>
    </location>
</feature>